<evidence type="ECO:0000313" key="4">
    <source>
        <dbReference type="Proteomes" id="UP000799770"/>
    </source>
</evidence>
<reference evidence="3" key="1">
    <citation type="journal article" date="2020" name="Stud. Mycol.">
        <title>101 Dothideomycetes genomes: a test case for predicting lifestyles and emergence of pathogens.</title>
        <authorList>
            <person name="Haridas S."/>
            <person name="Albert R."/>
            <person name="Binder M."/>
            <person name="Bloem J."/>
            <person name="Labutti K."/>
            <person name="Salamov A."/>
            <person name="Andreopoulos B."/>
            <person name="Baker S."/>
            <person name="Barry K."/>
            <person name="Bills G."/>
            <person name="Bluhm B."/>
            <person name="Cannon C."/>
            <person name="Castanera R."/>
            <person name="Culley D."/>
            <person name="Daum C."/>
            <person name="Ezra D."/>
            <person name="Gonzalez J."/>
            <person name="Henrissat B."/>
            <person name="Kuo A."/>
            <person name="Liang C."/>
            <person name="Lipzen A."/>
            <person name="Lutzoni F."/>
            <person name="Magnuson J."/>
            <person name="Mondo S."/>
            <person name="Nolan M."/>
            <person name="Ohm R."/>
            <person name="Pangilinan J."/>
            <person name="Park H.-J."/>
            <person name="Ramirez L."/>
            <person name="Alfaro M."/>
            <person name="Sun H."/>
            <person name="Tritt A."/>
            <person name="Yoshinaga Y."/>
            <person name="Zwiers L.-H."/>
            <person name="Turgeon B."/>
            <person name="Goodwin S."/>
            <person name="Spatafora J."/>
            <person name="Crous P."/>
            <person name="Grigoriev I."/>
        </authorList>
    </citation>
    <scope>NUCLEOTIDE SEQUENCE</scope>
    <source>
        <strain evidence="3">CBS 627.86</strain>
    </source>
</reference>
<organism evidence="3 4">
    <name type="scientific">Lophiotrema nucula</name>
    <dbReference type="NCBI Taxonomy" id="690887"/>
    <lineage>
        <taxon>Eukaryota</taxon>
        <taxon>Fungi</taxon>
        <taxon>Dikarya</taxon>
        <taxon>Ascomycota</taxon>
        <taxon>Pezizomycotina</taxon>
        <taxon>Dothideomycetes</taxon>
        <taxon>Pleosporomycetidae</taxon>
        <taxon>Pleosporales</taxon>
        <taxon>Lophiotremataceae</taxon>
        <taxon>Lophiotrema</taxon>
    </lineage>
</organism>
<feature type="domain" description="Heterokaryon incompatibility" evidence="1">
    <location>
        <begin position="26"/>
        <end position="112"/>
    </location>
</feature>
<dbReference type="Pfam" id="PF06985">
    <property type="entry name" value="HET"/>
    <property type="match status" value="1"/>
</dbReference>
<keyword evidence="4" id="KW-1185">Reference proteome</keyword>
<sequence length="457" mass="52169">MIHLLHFENGRVAFEHYPNDREPPDFAILSHTWYPDHEEVKYKEIMENSGQDKKGFQKIRLCGEQAKKDGYQYFWVDTCSIDKTNNSELSEAINSMYRWYADAKICYAYLTDVNGMDWEAFENSRWFKRGWTLQELLAPKTMRFYNSEWQYLGDKSSLGPRISKITGIDLDVLQNSARIPEYSIAERMSWAAGRETSRVEDRAYSLLGIFGIDDMPMMYGQGETAFRRLQERIMEKSDDYSIFAWQGLQQFGPGLLATSPDAFASSESIKPTLDDSNYKLSKQMIDISMKLKPYGPFTYLGLLNCTNQSNDSYSGIFLRQLPASKRYARVAYNGDDFDSSPREQISIYQDIDALIGRMRGTDYTDVPSIGFRIPAQLLSVSYTAKVDHELVRWDASQRTFTIPAGVTTTQGMIGSLQLEQNKFGIEVVRVGFDKNSNPVCMLAKSYGLSPSVGCKIA</sequence>
<proteinExistence type="predicted"/>
<accession>A0A6A5YG27</accession>
<evidence type="ECO:0000259" key="2">
    <source>
        <dbReference type="Pfam" id="PF26640"/>
    </source>
</evidence>
<dbReference type="InterPro" id="IPR058525">
    <property type="entry name" value="DUF8212"/>
</dbReference>
<dbReference type="OrthoDB" id="20872at2759"/>
<dbReference type="Proteomes" id="UP000799770">
    <property type="component" value="Unassembled WGS sequence"/>
</dbReference>
<evidence type="ECO:0000259" key="1">
    <source>
        <dbReference type="Pfam" id="PF06985"/>
    </source>
</evidence>
<dbReference type="PANTHER" id="PTHR10622">
    <property type="entry name" value="HET DOMAIN-CONTAINING PROTEIN"/>
    <property type="match status" value="1"/>
</dbReference>
<dbReference type="Pfam" id="PF26640">
    <property type="entry name" value="DUF8212"/>
    <property type="match status" value="1"/>
</dbReference>
<dbReference type="EMBL" id="ML977369">
    <property type="protein sequence ID" value="KAF2105893.1"/>
    <property type="molecule type" value="Genomic_DNA"/>
</dbReference>
<dbReference type="PANTHER" id="PTHR10622:SF10">
    <property type="entry name" value="HET DOMAIN-CONTAINING PROTEIN"/>
    <property type="match status" value="1"/>
</dbReference>
<evidence type="ECO:0000313" key="3">
    <source>
        <dbReference type="EMBL" id="KAF2105893.1"/>
    </source>
</evidence>
<dbReference type="InterPro" id="IPR010730">
    <property type="entry name" value="HET"/>
</dbReference>
<dbReference type="AlphaFoldDB" id="A0A6A5YG27"/>
<feature type="domain" description="DUF8212" evidence="2">
    <location>
        <begin position="225"/>
        <end position="247"/>
    </location>
</feature>
<protein>
    <submittedName>
        <fullName evidence="3">Heterokaryon incompatibility protein-domain-containing protein</fullName>
    </submittedName>
</protein>
<gene>
    <name evidence="3" type="ORF">BDV96DRAFT_676722</name>
</gene>
<name>A0A6A5YG27_9PLEO</name>